<gene>
    <name evidence="1" type="ORF">GCM10008956_30490</name>
</gene>
<name>A0A8H9GRK0_9DEIO</name>
<evidence type="ECO:0000313" key="2">
    <source>
        <dbReference type="Proteomes" id="UP000600547"/>
    </source>
</evidence>
<dbReference type="AlphaFoldDB" id="A0A8H9GRK0"/>
<evidence type="ECO:0000313" key="1">
    <source>
        <dbReference type="EMBL" id="GGM52334.1"/>
    </source>
</evidence>
<accession>A0A8H9GRK0</accession>
<organism evidence="1 2">
    <name type="scientific">Deinococcus arenae</name>
    <dbReference type="NCBI Taxonomy" id="1452751"/>
    <lineage>
        <taxon>Bacteria</taxon>
        <taxon>Thermotogati</taxon>
        <taxon>Deinococcota</taxon>
        <taxon>Deinococci</taxon>
        <taxon>Deinococcales</taxon>
        <taxon>Deinococcaceae</taxon>
        <taxon>Deinococcus</taxon>
    </lineage>
</organism>
<dbReference type="RefSeq" id="WP_189062623.1">
    <property type="nucleotide sequence ID" value="NZ_BMQG01000012.1"/>
</dbReference>
<proteinExistence type="predicted"/>
<protein>
    <submittedName>
        <fullName evidence="1">Uncharacterized protein</fullName>
    </submittedName>
</protein>
<comment type="caution">
    <text evidence="1">The sequence shown here is derived from an EMBL/GenBank/DDBJ whole genome shotgun (WGS) entry which is preliminary data.</text>
</comment>
<keyword evidence="2" id="KW-1185">Reference proteome</keyword>
<dbReference type="Proteomes" id="UP000600547">
    <property type="component" value="Unassembled WGS sequence"/>
</dbReference>
<reference evidence="2" key="1">
    <citation type="journal article" date="2019" name="Int. J. Syst. Evol. Microbiol.">
        <title>The Global Catalogue of Microorganisms (GCM) 10K type strain sequencing project: providing services to taxonomists for standard genome sequencing and annotation.</title>
        <authorList>
            <consortium name="The Broad Institute Genomics Platform"/>
            <consortium name="The Broad Institute Genome Sequencing Center for Infectious Disease"/>
            <person name="Wu L."/>
            <person name="Ma J."/>
        </authorList>
    </citation>
    <scope>NUCLEOTIDE SEQUENCE [LARGE SCALE GENOMIC DNA]</scope>
    <source>
        <strain evidence="2">JCM 31047</strain>
    </source>
</reference>
<sequence>MILTTIALILGATYYFVHSVAQRETPPVTPEEQLEFRTALSRKHTV</sequence>
<dbReference type="EMBL" id="BMQG01000012">
    <property type="protein sequence ID" value="GGM52334.1"/>
    <property type="molecule type" value="Genomic_DNA"/>
</dbReference>